<dbReference type="SUPFAM" id="SSF51126">
    <property type="entry name" value="Pectin lyase-like"/>
    <property type="match status" value="1"/>
</dbReference>
<evidence type="ECO:0000313" key="2">
    <source>
        <dbReference type="EMBL" id="MBK6090175.1"/>
    </source>
</evidence>
<name>A0A934WUL2_9FIRM</name>
<protein>
    <recommendedName>
        <fullName evidence="4">Right handed beta helix domain-containing protein</fullName>
    </recommendedName>
</protein>
<comment type="caution">
    <text evidence="2">The sequence shown here is derived from an EMBL/GenBank/DDBJ whole genome shotgun (WGS) entry which is preliminary data.</text>
</comment>
<proteinExistence type="predicted"/>
<evidence type="ECO:0008006" key="4">
    <source>
        <dbReference type="Google" id="ProtNLM"/>
    </source>
</evidence>
<dbReference type="Gene3D" id="2.160.20.10">
    <property type="entry name" value="Single-stranded right-handed beta-helix, Pectin lyase-like"/>
    <property type="match status" value="1"/>
</dbReference>
<keyword evidence="3" id="KW-1185">Reference proteome</keyword>
<feature type="signal peptide" evidence="1">
    <location>
        <begin position="1"/>
        <end position="27"/>
    </location>
</feature>
<dbReference type="InterPro" id="IPR011050">
    <property type="entry name" value="Pectin_lyase_fold/virulence"/>
</dbReference>
<organism evidence="2 3">
    <name type="scientific">Ruminococcus difficilis</name>
    <dbReference type="NCBI Taxonomy" id="2763069"/>
    <lineage>
        <taxon>Bacteria</taxon>
        <taxon>Bacillati</taxon>
        <taxon>Bacillota</taxon>
        <taxon>Clostridia</taxon>
        <taxon>Eubacteriales</taxon>
        <taxon>Oscillospiraceae</taxon>
        <taxon>Ruminococcus</taxon>
    </lineage>
</organism>
<accession>A0A934WUL2</accession>
<dbReference type="EMBL" id="JAEQMG010000186">
    <property type="protein sequence ID" value="MBK6090175.1"/>
    <property type="molecule type" value="Genomic_DNA"/>
</dbReference>
<sequence length="245" mass="26474">MRGFIKKTAAVMLSLAVTIGFCGVANAQSASTDSDETTELFVRASQISDYGTYSAIQSALDTARCGASENNIYRVTVEPGSYDLTRALHIYSNTILSLGGVTLNRNPEATANMLRTGDYDSENSGATGYDAHTNILIEGGIFDGGGTSNTMIKVAHAKDFTMKGVTFQNEHNGHMMEIAGVDGFNVLECTFRDQYMDADEVGYEAIQLDILKSGHIVQCRSEALTMKNIRIENCDFTNCPRGIGT</sequence>
<dbReference type="RefSeq" id="WP_366503366.1">
    <property type="nucleotide sequence ID" value="NZ_JAEQMG010000186.1"/>
</dbReference>
<reference evidence="2" key="1">
    <citation type="submission" date="2021-01" db="EMBL/GenBank/DDBJ databases">
        <title>Genome public.</title>
        <authorList>
            <person name="Liu C."/>
            <person name="Sun Q."/>
        </authorList>
    </citation>
    <scope>NUCLEOTIDE SEQUENCE</scope>
    <source>
        <strain evidence="2">M6</strain>
    </source>
</reference>
<evidence type="ECO:0000313" key="3">
    <source>
        <dbReference type="Proteomes" id="UP000633365"/>
    </source>
</evidence>
<dbReference type="InterPro" id="IPR012334">
    <property type="entry name" value="Pectin_lyas_fold"/>
</dbReference>
<dbReference type="AlphaFoldDB" id="A0A934WUL2"/>
<keyword evidence="1" id="KW-0732">Signal</keyword>
<evidence type="ECO:0000256" key="1">
    <source>
        <dbReference type="SAM" id="SignalP"/>
    </source>
</evidence>
<gene>
    <name evidence="2" type="ORF">JKK62_16250</name>
</gene>
<feature type="non-terminal residue" evidence="2">
    <location>
        <position position="245"/>
    </location>
</feature>
<dbReference type="Proteomes" id="UP000633365">
    <property type="component" value="Unassembled WGS sequence"/>
</dbReference>
<feature type="chain" id="PRO_5038094480" description="Right handed beta helix domain-containing protein" evidence="1">
    <location>
        <begin position="28"/>
        <end position="245"/>
    </location>
</feature>